<feature type="non-terminal residue" evidence="5">
    <location>
        <position position="1"/>
    </location>
</feature>
<dbReference type="SUPFAM" id="SSF49785">
    <property type="entry name" value="Galactose-binding domain-like"/>
    <property type="match status" value="5"/>
</dbReference>
<dbReference type="Pfam" id="PF07554">
    <property type="entry name" value="FIVAR"/>
    <property type="match status" value="2"/>
</dbReference>
<dbReference type="PANTHER" id="PTHR45713">
    <property type="entry name" value="FTP DOMAIN-CONTAINING PROTEIN"/>
    <property type="match status" value="1"/>
</dbReference>
<feature type="domain" description="F5/8 type C" evidence="4">
    <location>
        <begin position="302"/>
        <end position="403"/>
    </location>
</feature>
<feature type="domain" description="F5/8 type C" evidence="4">
    <location>
        <begin position="129"/>
        <end position="274"/>
    </location>
</feature>
<dbReference type="Gene3D" id="1.20.1270.90">
    <property type="entry name" value="AF1782-like"/>
    <property type="match status" value="3"/>
</dbReference>
<proteinExistence type="predicted"/>
<dbReference type="InterPro" id="IPR000421">
    <property type="entry name" value="FA58C"/>
</dbReference>
<name>A0A9D2BMV7_9FIRM</name>
<comment type="caution">
    <text evidence="5">The sequence shown here is derived from an EMBL/GenBank/DDBJ whole genome shotgun (WGS) entry which is preliminary data.</text>
</comment>
<dbReference type="EMBL" id="DXET01000170">
    <property type="protein sequence ID" value="HIX81853.1"/>
    <property type="molecule type" value="Genomic_DNA"/>
</dbReference>
<dbReference type="InterPro" id="IPR051941">
    <property type="entry name" value="BG_Antigen-Binding_Lectin"/>
</dbReference>
<dbReference type="Gene3D" id="2.60.120.260">
    <property type="entry name" value="Galactose-binding domain-like"/>
    <property type="match status" value="5"/>
</dbReference>
<dbReference type="Pfam" id="PF22633">
    <property type="entry name" value="F5_F8_type_C_2"/>
    <property type="match status" value="2"/>
</dbReference>
<evidence type="ECO:0000256" key="3">
    <source>
        <dbReference type="SAM" id="Phobius"/>
    </source>
</evidence>
<dbReference type="Proteomes" id="UP000886724">
    <property type="component" value="Unassembled WGS sequence"/>
</dbReference>
<dbReference type="InterPro" id="IPR008979">
    <property type="entry name" value="Galactose-bd-like_sf"/>
</dbReference>
<keyword evidence="3" id="KW-0472">Membrane</keyword>
<accession>A0A9D2BMV7</accession>
<evidence type="ECO:0000313" key="5">
    <source>
        <dbReference type="EMBL" id="HIX81853.1"/>
    </source>
</evidence>
<reference evidence="5" key="2">
    <citation type="submission" date="2021-04" db="EMBL/GenBank/DDBJ databases">
        <authorList>
            <person name="Gilroy R."/>
        </authorList>
    </citation>
    <scope>NUCLEOTIDE SEQUENCE</scope>
    <source>
        <strain evidence="5">ChiGjej1B1-14440</strain>
    </source>
</reference>
<feature type="coiled-coil region" evidence="1">
    <location>
        <begin position="745"/>
        <end position="779"/>
    </location>
</feature>
<feature type="domain" description="F5/8 type C" evidence="4">
    <location>
        <begin position="555"/>
        <end position="705"/>
    </location>
</feature>
<dbReference type="AlphaFoldDB" id="A0A9D2BMV7"/>
<dbReference type="Pfam" id="PF00754">
    <property type="entry name" value="F5_F8_type_C"/>
    <property type="match status" value="3"/>
</dbReference>
<feature type="compositionally biased region" description="Low complexity" evidence="2">
    <location>
        <begin position="929"/>
        <end position="943"/>
    </location>
</feature>
<gene>
    <name evidence="5" type="ORF">H9980_07795</name>
</gene>
<feature type="domain" description="F5/8 type C" evidence="4">
    <location>
        <begin position="404"/>
        <end position="548"/>
    </location>
</feature>
<evidence type="ECO:0000259" key="4">
    <source>
        <dbReference type="PROSITE" id="PS50022"/>
    </source>
</evidence>
<sequence>TFVSGALPYAGQTITLNETADNRYQASSSEENHDITMAFDGDESTYFKTEDLDDEWISMFTSSNQHLASMEIIWGENYASAYDVLVSKDGKEYELLTSISNGDGGSDTVELGGVYPYVKIVMKEGVGDCFEIKEITFKTSDSLALNKEVEVSGTSTNDPGNVKENAVDGNTATRWSSLRNEDDNWIIVDLGQYAKINALTIQWEAACSDDYEIQVSNDKNNWVSVEEGLATEDDLLDEYNFDEPVYGRYVKIHSHKSTQLKYGISIYEISVYGSYKEEDIAANKNVFSSTIKDLNLPTNAVDNKANTSWISTGVDDQWIYVELKGTYKISNMHLDWGDDYAINYEIQISDDAKTWQTIKTITDGQGGQEDVLDLGDHEAKYVRLKLNESSGSAYQLVQWSIYGDLVEAENLQNIALNKTATASSVYNNVYEASRAIDGSFENNGGNDQSRWVSNRNSDDEYIQIDLQASYDLTGVKLYWEGNGAKQYQILVSDDGSQWQEVHLEENGQPGIDYIEFADTVTGRYVKMQGIECASKYGYSLWEFEVYGTLHEEPIEPEENIALNKTSYASSEFTDPNDGNKTYESSLAFDGKGTNETVDGKQSRWVSLRTKEDPSATSQWIYVDLNDVYNISKVVLNWEGNGAKEYKIQVSNDGEEWIDISHVSDGDGGIDEFSYEDVTARYVRMLGIEVGSKYGYSLWEFEVYGTSFKSNLLEAYEKYKDIDVSLYTPGSVATYQDALNNAIKVYNDETAVYQDYINAIEQLENSVANLVEIADKTDLKNAIDTANSKLDPDKYTPQSITVLSEALQKATEVFNDANATKQQVDEAINQLNQAINQLVEKADKLNLTTLYNKACQLDKDKYTSDSYAKVAELIKKAEAIIDDDNATQEQVNEIYEQLQQAIDQLVIIDSEDDNSDNESNDPGVTPLPNDPVNDNSSNNTSNNTQAVKTDDAVAILPILIGLLISGAGYWIFKRSALLKK</sequence>
<feature type="coiled-coil region" evidence="1">
    <location>
        <begin position="813"/>
        <end position="847"/>
    </location>
</feature>
<reference evidence="5" key="1">
    <citation type="journal article" date="2021" name="PeerJ">
        <title>Extensive microbial diversity within the chicken gut microbiome revealed by metagenomics and culture.</title>
        <authorList>
            <person name="Gilroy R."/>
            <person name="Ravi A."/>
            <person name="Getino M."/>
            <person name="Pursley I."/>
            <person name="Horton D.L."/>
            <person name="Alikhan N.F."/>
            <person name="Baker D."/>
            <person name="Gharbi K."/>
            <person name="Hall N."/>
            <person name="Watson M."/>
            <person name="Adriaenssens E.M."/>
            <person name="Foster-Nyarko E."/>
            <person name="Jarju S."/>
            <person name="Secka A."/>
            <person name="Antonio M."/>
            <person name="Oren A."/>
            <person name="Chaudhuri R.R."/>
            <person name="La Ragione R."/>
            <person name="Hildebrand F."/>
            <person name="Pallen M.J."/>
        </authorList>
    </citation>
    <scope>NUCLEOTIDE SEQUENCE</scope>
    <source>
        <strain evidence="5">ChiGjej1B1-14440</strain>
    </source>
</reference>
<keyword evidence="1" id="KW-0175">Coiled coil</keyword>
<feature type="region of interest" description="Disordered" evidence="2">
    <location>
        <begin position="910"/>
        <end position="944"/>
    </location>
</feature>
<protein>
    <submittedName>
        <fullName evidence="5">Discoidin domain-containing protein</fullName>
    </submittedName>
</protein>
<organism evidence="5 6">
    <name type="scientific">Candidatus Erysipelatoclostridium merdavium</name>
    <dbReference type="NCBI Taxonomy" id="2838566"/>
    <lineage>
        <taxon>Bacteria</taxon>
        <taxon>Bacillati</taxon>
        <taxon>Bacillota</taxon>
        <taxon>Erysipelotrichia</taxon>
        <taxon>Erysipelotrichales</taxon>
        <taxon>Erysipelotrichales incertae sedis</taxon>
    </lineage>
</organism>
<evidence type="ECO:0000256" key="2">
    <source>
        <dbReference type="SAM" id="MobiDB-lite"/>
    </source>
</evidence>
<evidence type="ECO:0000313" key="6">
    <source>
        <dbReference type="Proteomes" id="UP000886724"/>
    </source>
</evidence>
<dbReference type="PROSITE" id="PS50022">
    <property type="entry name" value="FA58C_3"/>
    <property type="match status" value="4"/>
</dbReference>
<keyword evidence="3" id="KW-1133">Transmembrane helix</keyword>
<feature type="transmembrane region" description="Helical" evidence="3">
    <location>
        <begin position="951"/>
        <end position="971"/>
    </location>
</feature>
<dbReference type="PANTHER" id="PTHR45713:SF6">
    <property type="entry name" value="F5_8 TYPE C DOMAIN-CONTAINING PROTEIN"/>
    <property type="match status" value="1"/>
</dbReference>
<evidence type="ECO:0000256" key="1">
    <source>
        <dbReference type="SAM" id="Coils"/>
    </source>
</evidence>
<keyword evidence="3" id="KW-0812">Transmembrane</keyword>